<dbReference type="PIRSF" id="PIRSF004846">
    <property type="entry name" value="ModA"/>
    <property type="match status" value="1"/>
</dbReference>
<reference evidence="6 7" key="2">
    <citation type="submission" date="2013-09" db="EMBL/GenBank/DDBJ databases">
        <title>Whole genome comparison of six Crocosphaera watsonii strains with differing phenotypes.</title>
        <authorList>
            <person name="Bench S.R."/>
            <person name="Heller P."/>
            <person name="Frank I."/>
            <person name="Arciniega M."/>
            <person name="Shilova I.N."/>
            <person name="Zehr J.P."/>
        </authorList>
    </citation>
    <scope>NUCLEOTIDE SEQUENCE [LARGE SCALE GENOMIC DNA]</scope>
    <source>
        <strain evidence="6 7">WH 0005</strain>
    </source>
</reference>
<dbReference type="PANTHER" id="PTHR30632">
    <property type="entry name" value="MOLYBDATE-BINDING PERIPLASMIC PROTEIN"/>
    <property type="match status" value="1"/>
</dbReference>
<dbReference type="Pfam" id="PF13531">
    <property type="entry name" value="SBP_bac_11"/>
    <property type="match status" value="1"/>
</dbReference>
<evidence type="ECO:0000256" key="1">
    <source>
        <dbReference type="ARBA" id="ARBA00009175"/>
    </source>
</evidence>
<dbReference type="InterPro" id="IPR005950">
    <property type="entry name" value="ModA"/>
</dbReference>
<dbReference type="FunFam" id="3.40.190.10:FF:000035">
    <property type="entry name" value="Molybdate ABC transporter substrate-binding protein"/>
    <property type="match status" value="1"/>
</dbReference>
<feature type="binding site" evidence="5">
    <location>
        <position position="28"/>
    </location>
    <ligand>
        <name>molybdate</name>
        <dbReference type="ChEBI" id="CHEBI:36264"/>
    </ligand>
</feature>
<dbReference type="PANTHER" id="PTHR30632:SF0">
    <property type="entry name" value="SULFATE-BINDING PROTEIN"/>
    <property type="match status" value="1"/>
</dbReference>
<dbReference type="GO" id="GO:0015689">
    <property type="term" value="P:molybdate ion transport"/>
    <property type="evidence" value="ECO:0007669"/>
    <property type="project" value="InterPro"/>
</dbReference>
<keyword evidence="4" id="KW-0732">Signal</keyword>
<dbReference type="GO" id="GO:0046872">
    <property type="term" value="F:metal ion binding"/>
    <property type="evidence" value="ECO:0007669"/>
    <property type="project" value="UniProtKB-KW"/>
</dbReference>
<dbReference type="GO" id="GO:1901359">
    <property type="term" value="F:tungstate binding"/>
    <property type="evidence" value="ECO:0007669"/>
    <property type="project" value="UniProtKB-ARBA"/>
</dbReference>
<dbReference type="SUPFAM" id="SSF53850">
    <property type="entry name" value="Periplasmic binding protein-like II"/>
    <property type="match status" value="1"/>
</dbReference>
<dbReference type="CDD" id="cd13537">
    <property type="entry name" value="PBP2_YvgL_like"/>
    <property type="match status" value="1"/>
</dbReference>
<comment type="similarity">
    <text evidence="1">Belongs to the bacterial solute-binding protein ModA family.</text>
</comment>
<proteinExistence type="inferred from homology"/>
<evidence type="ECO:0000313" key="6">
    <source>
        <dbReference type="EMBL" id="CCQ54460.1"/>
    </source>
</evidence>
<accession>T2IQL3</accession>
<dbReference type="AlphaFoldDB" id="T2IQL3"/>
<gene>
    <name evidence="6" type="ORF">CWATWH0005_2740</name>
</gene>
<dbReference type="InterPro" id="IPR041879">
    <property type="entry name" value="YvgL-like_PBP2"/>
</dbReference>
<name>T2IQL3_CROWT</name>
<dbReference type="GO" id="GO:0030973">
    <property type="term" value="F:molybdate ion binding"/>
    <property type="evidence" value="ECO:0007669"/>
    <property type="project" value="UniProtKB-ARBA"/>
</dbReference>
<feature type="binding site" evidence="5">
    <location>
        <position position="154"/>
    </location>
    <ligand>
        <name>molybdate</name>
        <dbReference type="ChEBI" id="CHEBI:36264"/>
    </ligand>
</feature>
<reference evidence="6 7" key="1">
    <citation type="submission" date="2013-01" db="EMBL/GenBank/DDBJ databases">
        <authorList>
            <person name="Bench S."/>
        </authorList>
    </citation>
    <scope>NUCLEOTIDE SEQUENCE [LARGE SCALE GENOMIC DNA]</scope>
    <source>
        <strain evidence="6 7">WH 0005</strain>
    </source>
</reference>
<dbReference type="Gene3D" id="3.40.190.10">
    <property type="entry name" value="Periplasmic binding protein-like II"/>
    <property type="match status" value="2"/>
</dbReference>
<dbReference type="InterPro" id="IPR050682">
    <property type="entry name" value="ModA/WtpA"/>
</dbReference>
<evidence type="ECO:0000256" key="3">
    <source>
        <dbReference type="ARBA" id="ARBA00022723"/>
    </source>
</evidence>
<evidence type="ECO:0000256" key="2">
    <source>
        <dbReference type="ARBA" id="ARBA00022505"/>
    </source>
</evidence>
<keyword evidence="3 5" id="KW-0479">Metal-binding</keyword>
<keyword evidence="2 5" id="KW-0500">Molybdenum</keyword>
<dbReference type="Proteomes" id="UP000017981">
    <property type="component" value="Unassembled WGS sequence"/>
</dbReference>
<dbReference type="EMBL" id="CAQL01000165">
    <property type="protein sequence ID" value="CCQ54460.1"/>
    <property type="molecule type" value="Genomic_DNA"/>
</dbReference>
<evidence type="ECO:0000256" key="5">
    <source>
        <dbReference type="PIRSR" id="PIRSR004846-1"/>
    </source>
</evidence>
<organism evidence="6 7">
    <name type="scientific">Crocosphaera watsonii WH 0005</name>
    <dbReference type="NCBI Taxonomy" id="423472"/>
    <lineage>
        <taxon>Bacteria</taxon>
        <taxon>Bacillati</taxon>
        <taxon>Cyanobacteriota</taxon>
        <taxon>Cyanophyceae</taxon>
        <taxon>Oscillatoriophycideae</taxon>
        <taxon>Chroococcales</taxon>
        <taxon>Aphanothecaceae</taxon>
        <taxon>Crocosphaera</taxon>
    </lineage>
</organism>
<comment type="caution">
    <text evidence="6">The sequence shown here is derived from an EMBL/GenBank/DDBJ whole genome shotgun (WGS) entry which is preliminary data.</text>
</comment>
<feature type="binding site" evidence="5">
    <location>
        <position position="109"/>
    </location>
    <ligand>
        <name>molybdate</name>
        <dbReference type="ChEBI" id="CHEBI:36264"/>
    </ligand>
</feature>
<dbReference type="NCBIfam" id="TIGR01256">
    <property type="entry name" value="modA"/>
    <property type="match status" value="1"/>
</dbReference>
<evidence type="ECO:0000256" key="4">
    <source>
        <dbReference type="ARBA" id="ARBA00022729"/>
    </source>
</evidence>
<feature type="binding site" evidence="5">
    <location>
        <position position="136"/>
    </location>
    <ligand>
        <name>molybdate</name>
        <dbReference type="ChEBI" id="CHEBI:36264"/>
    </ligand>
</feature>
<protein>
    <submittedName>
        <fullName evidence="6">Molybdenum ABC transporter, periplasmic molybdenum-binding protein ModA (TC 3.A.1.8.1)</fullName>
    </submittedName>
</protein>
<evidence type="ECO:0000313" key="7">
    <source>
        <dbReference type="Proteomes" id="UP000017981"/>
    </source>
</evidence>
<sequence length="220" mass="24237">MQDVMKAVKNIYQLENPNLEIIYNFGSSGSLQQQIEQGAPTDVFISAAPKQMNVLEKRGLLLTQTRQNLLTNNLVLITPKDSTTSVTFETLSTADLEKIALGDPDSVPAGQYGKQVFNSLKAYDKLTPKLVYGKSVRQVLFYVETGNVDAGIVYATDATISSKVKVTDTAPEDSHSPIIYPIAVIKESKKTEESQKFIDFLLSEKGQSVFADYGFTKPEN</sequence>